<dbReference type="STRING" id="671065.MetMK1DRAFT_00013950"/>
<keyword evidence="1" id="KW-0472">Membrane</keyword>
<feature type="transmembrane region" description="Helical" evidence="1">
    <location>
        <begin position="96"/>
        <end position="113"/>
    </location>
</feature>
<dbReference type="AlphaFoldDB" id="H2C3S0"/>
<feature type="transmembrane region" description="Helical" evidence="1">
    <location>
        <begin position="160"/>
        <end position="184"/>
    </location>
</feature>
<evidence type="ECO:0008006" key="4">
    <source>
        <dbReference type="Google" id="ProtNLM"/>
    </source>
</evidence>
<dbReference type="RefSeq" id="WP_009071814.1">
    <property type="nucleotide sequence ID" value="NZ_JH597761.1"/>
</dbReference>
<feature type="transmembrane region" description="Helical" evidence="1">
    <location>
        <begin position="45"/>
        <end position="76"/>
    </location>
</feature>
<accession>H2C3S0</accession>
<keyword evidence="3" id="KW-1185">Reference proteome</keyword>
<protein>
    <recommendedName>
        <fullName evidence="4">Dolichol kinase</fullName>
    </recommendedName>
</protein>
<dbReference type="EMBL" id="JH597761">
    <property type="protein sequence ID" value="EHP70891.1"/>
    <property type="molecule type" value="Genomic_DNA"/>
</dbReference>
<feature type="transmembrane region" description="Helical" evidence="1">
    <location>
        <begin position="7"/>
        <end position="25"/>
    </location>
</feature>
<name>H2C3S0_9CREN</name>
<evidence type="ECO:0000313" key="3">
    <source>
        <dbReference type="Proteomes" id="UP000003980"/>
    </source>
</evidence>
<proteinExistence type="predicted"/>
<keyword evidence="1" id="KW-0812">Transmembrane</keyword>
<sequence length="214" mass="23865">MLITISDLLWGLVLVAWVGVVTLKLSKFVERSTNNYVARKFIHMAGGGVVAVVSPFVLSSPLVIIVSSYSMAIFLLTRRRTKPLEWFQERDNMGEIFFSLSFGTILLISWVLYPNFWHLGDRHLFVALLPLLFMSFGDGITGIIRNYVYGRRFKGLWGSLGMFLLSAPLGFFLLSVPGFLAGVVATAAELIPFVDDNLTVSFISFLFLLGTVNL</sequence>
<keyword evidence="1" id="KW-1133">Transmembrane helix</keyword>
<evidence type="ECO:0000313" key="2">
    <source>
        <dbReference type="EMBL" id="EHP70891.1"/>
    </source>
</evidence>
<feature type="transmembrane region" description="Helical" evidence="1">
    <location>
        <begin position="125"/>
        <end position="148"/>
    </location>
</feature>
<evidence type="ECO:0000256" key="1">
    <source>
        <dbReference type="SAM" id="Phobius"/>
    </source>
</evidence>
<dbReference type="HOGENOM" id="CLU_1280846_0_0_2"/>
<dbReference type="OrthoDB" id="100386at2157"/>
<gene>
    <name evidence="2" type="ORF">MetMK1DRAFT_00013950</name>
</gene>
<dbReference type="eggNOG" id="arCOG01879">
    <property type="taxonomic scope" value="Archaea"/>
</dbReference>
<reference evidence="2 3" key="1">
    <citation type="submission" date="2012-01" db="EMBL/GenBank/DDBJ databases">
        <title>Improved High-Quality Draft sequence of Metallosphaera yellowstonensis MK1.</title>
        <authorList>
            <consortium name="US DOE Joint Genome Institute"/>
            <person name="Lucas S."/>
            <person name="Han J."/>
            <person name="Cheng J.-F."/>
            <person name="Goodwin L."/>
            <person name="Pitluck S."/>
            <person name="Peters L."/>
            <person name="Teshima H."/>
            <person name="Detter J.C."/>
            <person name="Han C."/>
            <person name="Tapia R."/>
            <person name="Land M."/>
            <person name="Hauser L."/>
            <person name="Kyrpides N."/>
            <person name="Kozubal M."/>
            <person name="Macur R.E."/>
            <person name="Jay Z."/>
            <person name="Inskeep W."/>
            <person name="Woyke T."/>
        </authorList>
    </citation>
    <scope>NUCLEOTIDE SEQUENCE [LARGE SCALE GENOMIC DNA]</scope>
    <source>
        <strain evidence="2 3">MK1</strain>
    </source>
</reference>
<feature type="transmembrane region" description="Helical" evidence="1">
    <location>
        <begin position="190"/>
        <end position="212"/>
    </location>
</feature>
<organism evidence="2 3">
    <name type="scientific">Metallosphaera yellowstonensis MK1</name>
    <dbReference type="NCBI Taxonomy" id="671065"/>
    <lineage>
        <taxon>Archaea</taxon>
        <taxon>Thermoproteota</taxon>
        <taxon>Thermoprotei</taxon>
        <taxon>Sulfolobales</taxon>
        <taxon>Sulfolobaceae</taxon>
        <taxon>Metallosphaera</taxon>
    </lineage>
</organism>
<dbReference type="Proteomes" id="UP000003980">
    <property type="component" value="Unassembled WGS sequence"/>
</dbReference>